<reference evidence="1" key="1">
    <citation type="submission" date="2019-10" db="EMBL/GenBank/DDBJ databases">
        <title>Draft genome sequece of Microseira wollei NIES-4236.</title>
        <authorList>
            <person name="Yamaguchi H."/>
            <person name="Suzuki S."/>
            <person name="Kawachi M."/>
        </authorList>
    </citation>
    <scope>NUCLEOTIDE SEQUENCE</scope>
    <source>
        <strain evidence="1">NIES-4236</strain>
    </source>
</reference>
<proteinExistence type="predicted"/>
<evidence type="ECO:0000313" key="1">
    <source>
        <dbReference type="EMBL" id="GET41513.1"/>
    </source>
</evidence>
<protein>
    <submittedName>
        <fullName evidence="1">Uncharacterized protein</fullName>
    </submittedName>
</protein>
<gene>
    <name evidence="1" type="ORF">MiSe_63250</name>
</gene>
<comment type="caution">
    <text evidence="1">The sequence shown here is derived from an EMBL/GenBank/DDBJ whole genome shotgun (WGS) entry which is preliminary data.</text>
</comment>
<dbReference type="EMBL" id="BLAY01000125">
    <property type="protein sequence ID" value="GET41513.1"/>
    <property type="molecule type" value="Genomic_DNA"/>
</dbReference>
<dbReference type="Proteomes" id="UP001050975">
    <property type="component" value="Unassembled WGS sequence"/>
</dbReference>
<accession>A0AAV3XFZ7</accession>
<evidence type="ECO:0000313" key="2">
    <source>
        <dbReference type="Proteomes" id="UP001050975"/>
    </source>
</evidence>
<dbReference type="AlphaFoldDB" id="A0AAV3XFZ7"/>
<keyword evidence="2" id="KW-1185">Reference proteome</keyword>
<organism evidence="1 2">
    <name type="scientific">Microseira wollei NIES-4236</name>
    <dbReference type="NCBI Taxonomy" id="2530354"/>
    <lineage>
        <taxon>Bacteria</taxon>
        <taxon>Bacillati</taxon>
        <taxon>Cyanobacteriota</taxon>
        <taxon>Cyanophyceae</taxon>
        <taxon>Oscillatoriophycideae</taxon>
        <taxon>Aerosakkonematales</taxon>
        <taxon>Aerosakkonemataceae</taxon>
        <taxon>Microseira</taxon>
    </lineage>
</organism>
<sequence length="84" mass="9718">MLILAKLILSFTTVTETDRFLAILKEIPEIIVVGIGYPIDSFAQSSFEDARLYHQKLLKLYNLMRPNMLVQVKRQIFSNLFANN</sequence>
<name>A0AAV3XFZ7_9CYAN</name>